<name>A0A9W8XDB0_9PLEO</name>
<evidence type="ECO:0000313" key="3">
    <source>
        <dbReference type="EMBL" id="KAJ4347323.1"/>
    </source>
</evidence>
<feature type="coiled-coil region" evidence="1">
    <location>
        <begin position="4"/>
        <end position="31"/>
    </location>
</feature>
<accession>A0A9W8XDB0</accession>
<protein>
    <recommendedName>
        <fullName evidence="5">UBA domain-containing protein</fullName>
    </recommendedName>
</protein>
<evidence type="ECO:0000313" key="4">
    <source>
        <dbReference type="Proteomes" id="UP001140513"/>
    </source>
</evidence>
<evidence type="ECO:0000256" key="2">
    <source>
        <dbReference type="SAM" id="MobiDB-lite"/>
    </source>
</evidence>
<dbReference type="GeneID" id="80914794"/>
<keyword evidence="1" id="KW-0175">Coiled coil</keyword>
<feature type="coiled-coil region" evidence="1">
    <location>
        <begin position="87"/>
        <end position="114"/>
    </location>
</feature>
<feature type="compositionally biased region" description="Acidic residues" evidence="2">
    <location>
        <begin position="251"/>
        <end position="272"/>
    </location>
</feature>
<evidence type="ECO:0000256" key="1">
    <source>
        <dbReference type="SAM" id="Coils"/>
    </source>
</evidence>
<comment type="caution">
    <text evidence="3">The sequence shown here is derived from an EMBL/GenBank/DDBJ whole genome shotgun (WGS) entry which is preliminary data.</text>
</comment>
<sequence length="272" mass="31432">MGKRAKLRRRVETLTNENIILSNQLEASEDLFNTLHQDHEVLLDRLASKTNGLYTKIQNNLTPNSPDQTSGIRASSAPRVPVKISKRNKLKRRAESLTEKKVTLSKQLEDSQDRYDPLQANHIASLGFEHLIDKAVAFGIPKNMAYAYLRRTDNDVDAAVNLYHDPYDYLDTGNVPMEWKPRLLQHTSDDRHKALDLWLDIREHIVHLNAMNRGDDEVWSMLLEADFDFDRVLKTLGDEMQTSEHRRQPSEETDESEFMMDSDDDGYLPEID</sequence>
<feature type="compositionally biased region" description="Basic and acidic residues" evidence="2">
    <location>
        <begin position="240"/>
        <end position="250"/>
    </location>
</feature>
<proteinExistence type="predicted"/>
<feature type="compositionally biased region" description="Polar residues" evidence="2">
    <location>
        <begin position="57"/>
        <end position="73"/>
    </location>
</feature>
<evidence type="ECO:0008006" key="5">
    <source>
        <dbReference type="Google" id="ProtNLM"/>
    </source>
</evidence>
<feature type="region of interest" description="Disordered" evidence="2">
    <location>
        <begin position="240"/>
        <end position="272"/>
    </location>
</feature>
<reference evidence="3" key="1">
    <citation type="submission" date="2022-10" db="EMBL/GenBank/DDBJ databases">
        <title>Tapping the CABI collections for fungal endophytes: first genome assemblies for Collariella, Neodidymelliopsis, Ascochyta clinopodiicola, Didymella pomorum, Didymosphaeria variabile, Neocosmospora piperis and Neocucurbitaria cava.</title>
        <authorList>
            <person name="Hill R."/>
        </authorList>
    </citation>
    <scope>NUCLEOTIDE SEQUENCE</scope>
    <source>
        <strain evidence="3">IMI 356815</strain>
    </source>
</reference>
<feature type="region of interest" description="Disordered" evidence="2">
    <location>
        <begin position="57"/>
        <end position="78"/>
    </location>
</feature>
<dbReference type="EMBL" id="JAPEUX010000008">
    <property type="protein sequence ID" value="KAJ4347323.1"/>
    <property type="molecule type" value="Genomic_DNA"/>
</dbReference>
<dbReference type="Proteomes" id="UP001140513">
    <property type="component" value="Unassembled WGS sequence"/>
</dbReference>
<keyword evidence="4" id="KW-1185">Reference proteome</keyword>
<dbReference type="AlphaFoldDB" id="A0A9W8XDB0"/>
<gene>
    <name evidence="3" type="ORF">N0V89_011264</name>
</gene>
<dbReference type="RefSeq" id="XP_056067123.1">
    <property type="nucleotide sequence ID" value="XM_056219996.1"/>
</dbReference>
<organism evidence="3 4">
    <name type="scientific">Didymosphaeria variabile</name>
    <dbReference type="NCBI Taxonomy" id="1932322"/>
    <lineage>
        <taxon>Eukaryota</taxon>
        <taxon>Fungi</taxon>
        <taxon>Dikarya</taxon>
        <taxon>Ascomycota</taxon>
        <taxon>Pezizomycotina</taxon>
        <taxon>Dothideomycetes</taxon>
        <taxon>Pleosporomycetidae</taxon>
        <taxon>Pleosporales</taxon>
        <taxon>Massarineae</taxon>
        <taxon>Didymosphaeriaceae</taxon>
        <taxon>Didymosphaeria</taxon>
    </lineage>
</organism>